<dbReference type="AlphaFoldDB" id="A0A3A4K6E2"/>
<dbReference type="InterPro" id="IPR030489">
    <property type="entry name" value="TR_Rrf2-type_CS"/>
</dbReference>
<evidence type="ECO:0000313" key="1">
    <source>
        <dbReference type="EMBL" id="RJO70050.1"/>
    </source>
</evidence>
<dbReference type="PANTHER" id="PTHR33221:SF13">
    <property type="entry name" value="TRANSCRIPTIONAL REGULATOR-RELATED"/>
    <property type="match status" value="1"/>
</dbReference>
<dbReference type="SUPFAM" id="SSF46785">
    <property type="entry name" value="Winged helix' DNA-binding domain"/>
    <property type="match status" value="1"/>
</dbReference>
<dbReference type="GO" id="GO:0003700">
    <property type="term" value="F:DNA-binding transcription factor activity"/>
    <property type="evidence" value="ECO:0007669"/>
    <property type="project" value="TreeGrafter"/>
</dbReference>
<dbReference type="PANTHER" id="PTHR33221">
    <property type="entry name" value="WINGED HELIX-TURN-HELIX TRANSCRIPTIONAL REGULATOR, RRF2 FAMILY"/>
    <property type="match status" value="1"/>
</dbReference>
<dbReference type="EMBL" id="QZFU01000041">
    <property type="protein sequence ID" value="RJO70050.1"/>
    <property type="molecule type" value="Genomic_DNA"/>
</dbReference>
<dbReference type="Pfam" id="PF02082">
    <property type="entry name" value="Rrf2"/>
    <property type="match status" value="1"/>
</dbReference>
<proteinExistence type="predicted"/>
<dbReference type="PROSITE" id="PS51197">
    <property type="entry name" value="HTH_RRF2_2"/>
    <property type="match status" value="1"/>
</dbReference>
<accession>A0A3A4K6E2</accession>
<dbReference type="NCBIfam" id="TIGR00738">
    <property type="entry name" value="rrf2_super"/>
    <property type="match status" value="1"/>
</dbReference>
<dbReference type="PROSITE" id="PS01332">
    <property type="entry name" value="HTH_RRF2_1"/>
    <property type="match status" value="1"/>
</dbReference>
<protein>
    <submittedName>
        <fullName evidence="1">Rrf2 family transcriptional regulator</fullName>
    </submittedName>
</protein>
<dbReference type="OrthoDB" id="9808360at2"/>
<name>A0A3A4K6E2_9NOCA</name>
<dbReference type="Proteomes" id="UP000266677">
    <property type="component" value="Unassembled WGS sequence"/>
</dbReference>
<keyword evidence="2" id="KW-1185">Reference proteome</keyword>
<gene>
    <name evidence="1" type="ORF">D5S18_29785</name>
</gene>
<organism evidence="1 2">
    <name type="scientific">Nocardia panacis</name>
    <dbReference type="NCBI Taxonomy" id="2340916"/>
    <lineage>
        <taxon>Bacteria</taxon>
        <taxon>Bacillati</taxon>
        <taxon>Actinomycetota</taxon>
        <taxon>Actinomycetes</taxon>
        <taxon>Mycobacteriales</taxon>
        <taxon>Nocardiaceae</taxon>
        <taxon>Nocardia</taxon>
    </lineage>
</organism>
<reference evidence="1 2" key="1">
    <citation type="submission" date="2018-09" db="EMBL/GenBank/DDBJ databases">
        <title>YIM PH21274 draft genome.</title>
        <authorList>
            <person name="Miao C."/>
        </authorList>
    </citation>
    <scope>NUCLEOTIDE SEQUENCE [LARGE SCALE GENOMIC DNA]</scope>
    <source>
        <strain evidence="1 2">YIM PH 21724</strain>
    </source>
</reference>
<evidence type="ECO:0000313" key="2">
    <source>
        <dbReference type="Proteomes" id="UP000266677"/>
    </source>
</evidence>
<comment type="caution">
    <text evidence="1">The sequence shown here is derived from an EMBL/GenBank/DDBJ whole genome shotgun (WGS) entry which is preliminary data.</text>
</comment>
<dbReference type="InterPro" id="IPR036388">
    <property type="entry name" value="WH-like_DNA-bd_sf"/>
</dbReference>
<dbReference type="RefSeq" id="WP_120044417.1">
    <property type="nucleotide sequence ID" value="NZ_QZFU01000041.1"/>
</dbReference>
<dbReference type="InterPro" id="IPR036390">
    <property type="entry name" value="WH_DNA-bd_sf"/>
</dbReference>
<dbReference type="Gene3D" id="1.10.10.10">
    <property type="entry name" value="Winged helix-like DNA-binding domain superfamily/Winged helix DNA-binding domain"/>
    <property type="match status" value="1"/>
</dbReference>
<dbReference type="InterPro" id="IPR000944">
    <property type="entry name" value="Tscrpt_reg_Rrf2"/>
</dbReference>
<dbReference type="GO" id="GO:0005829">
    <property type="term" value="C:cytosol"/>
    <property type="evidence" value="ECO:0007669"/>
    <property type="project" value="TreeGrafter"/>
</dbReference>
<sequence length="149" mass="16331">MRMGEGVEWGIHCCMTIGQLERIGESPVSTARLAERFGLPQQYLKKRLQALVRAGILASVPGAAGGFDLARRPEQITLMDVVAAVEGVEYAFRCAEIRQHGVDATKGRFARPCGVSVAMRRAELAWRRELARQTIADLMAAAPPEPKRS</sequence>